<feature type="transmembrane region" description="Helical" evidence="9">
    <location>
        <begin position="126"/>
        <end position="149"/>
    </location>
</feature>
<evidence type="ECO:0000313" key="12">
    <source>
        <dbReference type="EMBL" id="KPU43566.1"/>
    </source>
</evidence>
<evidence type="ECO:0000256" key="9">
    <source>
        <dbReference type="SAM" id="Phobius"/>
    </source>
</evidence>
<dbReference type="InterPro" id="IPR039261">
    <property type="entry name" value="FNR_nucleotide-bd"/>
</dbReference>
<dbReference type="PROSITE" id="PS51379">
    <property type="entry name" value="4FE4S_FER_2"/>
    <property type="match status" value="2"/>
</dbReference>
<dbReference type="PANTHER" id="PTHR47354:SF8">
    <property type="entry name" value="1,2-PHENYLACETYL-COA EPOXIDASE, SUBUNIT E"/>
    <property type="match status" value="1"/>
</dbReference>
<dbReference type="Gene3D" id="3.30.70.20">
    <property type="match status" value="1"/>
</dbReference>
<dbReference type="InterPro" id="IPR017896">
    <property type="entry name" value="4Fe4S_Fe-S-bd"/>
</dbReference>
<sequence>MESLNNYFIKTNRTFTPMRKYAWVFTLLVAIGGLWEPKLGLLVLLVIAGLLTTSFFTGRYWCGNICPHGSLFDKLMMPISRNVKIPKFIKSKIFITLFFLFFMFNLSRKILKALAFWGTFDFLDKLGFIFANTYLVVLIAGGTLAILFAPRTWCQFCPMGTMEKLSHKLGKKIGITKKTEKKITISSTEKCHACGKCSRVCPFQLTPYLEFSDNNQFDNINCIKCSTCVENCPAGILSLEYERDAIKLKEKTSISGYENKQKIRAKISDIKDLAEDVKEYTFTFLSPEIVDYKSGQFILVKIQDEPKAYRAYSISSYNVDGTKLSVIIKKVQNGYGTGKIFEEFKIGDMVELEGPMGDELVLKPAVKKAVFIGNGIGITPFIALTKDILLNYPEVSEVKLLNGQRYEEEFLYHDYFKALDEQYEKFEYIPVVSRDKNSGYRKGHVTDILKDMDLAGYQAYMCGSKNMVKDSINILIDKGVKEEDIFYESE</sequence>
<keyword evidence="8" id="KW-0411">Iron-sulfur</keyword>
<name>A0A0P8YV32_9CLOT</name>
<dbReference type="Gene3D" id="2.40.30.10">
    <property type="entry name" value="Translation factors"/>
    <property type="match status" value="1"/>
</dbReference>
<dbReference type="Pfam" id="PF12801">
    <property type="entry name" value="Fer4_5"/>
    <property type="match status" value="2"/>
</dbReference>
<keyword evidence="13" id="KW-1185">Reference proteome</keyword>
<evidence type="ECO:0000256" key="7">
    <source>
        <dbReference type="ARBA" id="ARBA00023004"/>
    </source>
</evidence>
<dbReference type="InterPro" id="IPR017900">
    <property type="entry name" value="4Fe4S_Fe_S_CS"/>
</dbReference>
<dbReference type="PROSITE" id="PS51384">
    <property type="entry name" value="FAD_FR"/>
    <property type="match status" value="1"/>
</dbReference>
<keyword evidence="2" id="KW-0285">Flavoprotein</keyword>
<dbReference type="STRING" id="36849.OXPF_30070"/>
<keyword evidence="4" id="KW-0479">Metal-binding</keyword>
<feature type="domain" description="4Fe-4S ferredoxin-type" evidence="10">
    <location>
        <begin position="213"/>
        <end position="242"/>
    </location>
</feature>
<keyword evidence="9" id="KW-0812">Transmembrane</keyword>
<dbReference type="GO" id="GO:0051537">
    <property type="term" value="F:2 iron, 2 sulfur cluster binding"/>
    <property type="evidence" value="ECO:0007669"/>
    <property type="project" value="UniProtKB-KW"/>
</dbReference>
<feature type="transmembrane region" description="Helical" evidence="9">
    <location>
        <begin position="88"/>
        <end position="106"/>
    </location>
</feature>
<evidence type="ECO:0000256" key="2">
    <source>
        <dbReference type="ARBA" id="ARBA00022630"/>
    </source>
</evidence>
<keyword evidence="7" id="KW-0408">Iron</keyword>
<dbReference type="GO" id="GO:0046872">
    <property type="term" value="F:metal ion binding"/>
    <property type="evidence" value="ECO:0007669"/>
    <property type="project" value="UniProtKB-KW"/>
</dbReference>
<dbReference type="Pfam" id="PF00175">
    <property type="entry name" value="NAD_binding_1"/>
    <property type="match status" value="1"/>
</dbReference>
<evidence type="ECO:0000256" key="3">
    <source>
        <dbReference type="ARBA" id="ARBA00022714"/>
    </source>
</evidence>
<accession>A0A0P8YV32</accession>
<evidence type="ECO:0000256" key="5">
    <source>
        <dbReference type="ARBA" id="ARBA00022827"/>
    </source>
</evidence>
<comment type="caution">
    <text evidence="12">The sequence shown here is derived from an EMBL/GenBank/DDBJ whole genome shotgun (WGS) entry which is preliminary data.</text>
</comment>
<dbReference type="InterPro" id="IPR001433">
    <property type="entry name" value="OxRdtase_FAD/NAD-bd"/>
</dbReference>
<dbReference type="AlphaFoldDB" id="A0A0P8YV32"/>
<keyword evidence="5" id="KW-0274">FAD</keyword>
<dbReference type="InterPro" id="IPR008333">
    <property type="entry name" value="Cbr1-like_FAD-bd_dom"/>
</dbReference>
<comment type="cofactor">
    <cofactor evidence="1">
        <name>FAD</name>
        <dbReference type="ChEBI" id="CHEBI:57692"/>
    </cofactor>
</comment>
<dbReference type="OrthoDB" id="9786132at2"/>
<dbReference type="Gene3D" id="3.40.50.80">
    <property type="entry name" value="Nucleotide-binding domain of ferredoxin-NADP reductase (FNR) module"/>
    <property type="match status" value="1"/>
</dbReference>
<keyword evidence="6 12" id="KW-0560">Oxidoreductase</keyword>
<organism evidence="12 13">
    <name type="scientific">Oxobacter pfennigii</name>
    <dbReference type="NCBI Taxonomy" id="36849"/>
    <lineage>
        <taxon>Bacteria</taxon>
        <taxon>Bacillati</taxon>
        <taxon>Bacillota</taxon>
        <taxon>Clostridia</taxon>
        <taxon>Eubacteriales</taxon>
        <taxon>Clostridiaceae</taxon>
        <taxon>Oxobacter</taxon>
    </lineage>
</organism>
<dbReference type="Pfam" id="PF13187">
    <property type="entry name" value="Fer4_9"/>
    <property type="match status" value="1"/>
</dbReference>
<feature type="transmembrane region" description="Helical" evidence="9">
    <location>
        <begin position="41"/>
        <end position="67"/>
    </location>
</feature>
<dbReference type="InterPro" id="IPR017938">
    <property type="entry name" value="Riboflavin_synthase-like_b-brl"/>
</dbReference>
<dbReference type="RefSeq" id="WP_054876000.1">
    <property type="nucleotide sequence ID" value="NZ_LKET01000039.1"/>
</dbReference>
<evidence type="ECO:0000256" key="1">
    <source>
        <dbReference type="ARBA" id="ARBA00001974"/>
    </source>
</evidence>
<evidence type="ECO:0000313" key="13">
    <source>
        <dbReference type="Proteomes" id="UP000050326"/>
    </source>
</evidence>
<dbReference type="SUPFAM" id="SSF52343">
    <property type="entry name" value="Ferredoxin reductase-like, C-terminal NADP-linked domain"/>
    <property type="match status" value="1"/>
</dbReference>
<dbReference type="GO" id="GO:0018662">
    <property type="term" value="F:phenol 2-monooxygenase activity"/>
    <property type="evidence" value="ECO:0007669"/>
    <property type="project" value="UniProtKB-EC"/>
</dbReference>
<evidence type="ECO:0000256" key="6">
    <source>
        <dbReference type="ARBA" id="ARBA00023002"/>
    </source>
</evidence>
<evidence type="ECO:0000256" key="4">
    <source>
        <dbReference type="ARBA" id="ARBA00022723"/>
    </source>
</evidence>
<dbReference type="GO" id="GO:0050660">
    <property type="term" value="F:flavin adenine dinucleotide binding"/>
    <property type="evidence" value="ECO:0007669"/>
    <property type="project" value="TreeGrafter"/>
</dbReference>
<evidence type="ECO:0000259" key="11">
    <source>
        <dbReference type="PROSITE" id="PS51384"/>
    </source>
</evidence>
<gene>
    <name evidence="12" type="primary">mphP_2</name>
    <name evidence="12" type="ORF">OXPF_30070</name>
</gene>
<feature type="domain" description="4Fe-4S ferredoxin-type" evidence="10">
    <location>
        <begin position="181"/>
        <end position="211"/>
    </location>
</feature>
<dbReference type="InterPro" id="IPR050415">
    <property type="entry name" value="MRET"/>
</dbReference>
<dbReference type="Proteomes" id="UP000050326">
    <property type="component" value="Unassembled WGS sequence"/>
</dbReference>
<protein>
    <submittedName>
        <fullName evidence="12">Phenol hydroxylase P5 protein</fullName>
        <ecNumber evidence="12">1.14.13.7</ecNumber>
    </submittedName>
</protein>
<dbReference type="SUPFAM" id="SSF54862">
    <property type="entry name" value="4Fe-4S ferredoxins"/>
    <property type="match status" value="1"/>
</dbReference>
<dbReference type="EMBL" id="LKET01000039">
    <property type="protein sequence ID" value="KPU43566.1"/>
    <property type="molecule type" value="Genomic_DNA"/>
</dbReference>
<dbReference type="PANTHER" id="PTHR47354">
    <property type="entry name" value="NADH OXIDOREDUCTASE HCR"/>
    <property type="match status" value="1"/>
</dbReference>
<dbReference type="SUPFAM" id="SSF63380">
    <property type="entry name" value="Riboflavin synthase domain-like"/>
    <property type="match status" value="1"/>
</dbReference>
<keyword evidence="9" id="KW-1133">Transmembrane helix</keyword>
<evidence type="ECO:0000256" key="8">
    <source>
        <dbReference type="ARBA" id="ARBA00023014"/>
    </source>
</evidence>
<dbReference type="EC" id="1.14.13.7" evidence="12"/>
<feature type="transmembrane region" description="Helical" evidence="9">
    <location>
        <begin position="20"/>
        <end position="35"/>
    </location>
</feature>
<feature type="domain" description="FAD-binding FR-type" evidence="11">
    <location>
        <begin position="260"/>
        <end position="362"/>
    </location>
</feature>
<keyword evidence="9" id="KW-0472">Membrane</keyword>
<dbReference type="InterPro" id="IPR017927">
    <property type="entry name" value="FAD-bd_FR_type"/>
</dbReference>
<reference evidence="12 13" key="1">
    <citation type="submission" date="2015-09" db="EMBL/GenBank/DDBJ databases">
        <title>Genome sequence of Oxobacter pfennigii DSM 3222.</title>
        <authorList>
            <person name="Poehlein A."/>
            <person name="Bengelsdorf F.R."/>
            <person name="Schiel-Bengelsdorf B."/>
            <person name="Duerre P."/>
            <person name="Daniel R."/>
        </authorList>
    </citation>
    <scope>NUCLEOTIDE SEQUENCE [LARGE SCALE GENOMIC DNA]</scope>
    <source>
        <strain evidence="12 13">DSM 3222</strain>
    </source>
</reference>
<evidence type="ECO:0000259" key="10">
    <source>
        <dbReference type="PROSITE" id="PS51379"/>
    </source>
</evidence>
<dbReference type="PROSITE" id="PS00198">
    <property type="entry name" value="4FE4S_FER_1"/>
    <property type="match status" value="1"/>
</dbReference>
<dbReference type="Pfam" id="PF00970">
    <property type="entry name" value="FAD_binding_6"/>
    <property type="match status" value="1"/>
</dbReference>
<keyword evidence="3" id="KW-0001">2Fe-2S</keyword>
<proteinExistence type="predicted"/>